<dbReference type="PANTHER" id="PTHR47503">
    <property type="entry name" value="PURKINJE CELL PROTEIN 2"/>
    <property type="match status" value="1"/>
</dbReference>
<evidence type="ECO:0000313" key="2">
    <source>
        <dbReference type="Ensembl" id="ENSACIP00000021187.1"/>
    </source>
</evidence>
<dbReference type="PANTHER" id="PTHR47503:SF1">
    <property type="entry name" value="PURKINJE CELL PROTEIN 2 HOMOLOG"/>
    <property type="match status" value="1"/>
</dbReference>
<dbReference type="SMART" id="SM00390">
    <property type="entry name" value="GoLoco"/>
    <property type="match status" value="2"/>
</dbReference>
<organism evidence="2 3">
    <name type="scientific">Amphilophus citrinellus</name>
    <name type="common">Midas cichlid</name>
    <name type="synonym">Cichlasoma citrinellum</name>
    <dbReference type="NCBI Taxonomy" id="61819"/>
    <lineage>
        <taxon>Eukaryota</taxon>
        <taxon>Metazoa</taxon>
        <taxon>Chordata</taxon>
        <taxon>Craniata</taxon>
        <taxon>Vertebrata</taxon>
        <taxon>Euteleostomi</taxon>
        <taxon>Actinopterygii</taxon>
        <taxon>Neopterygii</taxon>
        <taxon>Teleostei</taxon>
        <taxon>Neoteleostei</taxon>
        <taxon>Acanthomorphata</taxon>
        <taxon>Ovalentaria</taxon>
        <taxon>Cichlomorphae</taxon>
        <taxon>Cichliformes</taxon>
        <taxon>Cichlidae</taxon>
        <taxon>New World cichlids</taxon>
        <taxon>Cichlasomatinae</taxon>
        <taxon>Heroini</taxon>
        <taxon>Amphilophus</taxon>
    </lineage>
</organism>
<evidence type="ECO:0000256" key="1">
    <source>
        <dbReference type="SAM" id="MobiDB-lite"/>
    </source>
</evidence>
<dbReference type="Proteomes" id="UP000261340">
    <property type="component" value="Unplaced"/>
</dbReference>
<evidence type="ECO:0000313" key="3">
    <source>
        <dbReference type="Proteomes" id="UP000261340"/>
    </source>
</evidence>
<dbReference type="GO" id="GO:0005085">
    <property type="term" value="F:guanyl-nucleotide exchange factor activity"/>
    <property type="evidence" value="ECO:0007669"/>
    <property type="project" value="InterPro"/>
</dbReference>
<dbReference type="Ensembl" id="ENSACIT00000021737.1">
    <property type="protein sequence ID" value="ENSACIP00000021187.1"/>
    <property type="gene ID" value="ENSACIG00000016427.1"/>
</dbReference>
<protein>
    <recommendedName>
        <fullName evidence="4">G protein signaling modulator 1a</fullName>
    </recommendedName>
</protein>
<dbReference type="STRING" id="61819.ENSACIP00000021187"/>
<name>A0A3Q0SE06_AMPCI</name>
<dbReference type="InterPro" id="IPR003109">
    <property type="entry name" value="GoLoco_motif"/>
</dbReference>
<dbReference type="InterPro" id="IPR042168">
    <property type="entry name" value="Pcp2"/>
</dbReference>
<reference evidence="2" key="1">
    <citation type="submission" date="2025-08" db="UniProtKB">
        <authorList>
            <consortium name="Ensembl"/>
        </authorList>
    </citation>
    <scope>IDENTIFICATION</scope>
</reference>
<dbReference type="AlphaFoldDB" id="A0A3Q0SE06"/>
<sequence length="123" mass="13721">MDDQRCSLPPILPPETLCSSDKDQPSAAEQEQFLKMISRVQSGRMEEQRCFLQPSAEAEAEAFFKIITSSQSRLDDQRAVLPTLPGISGNSEGKEISRHTKAEIPTGNTPQELQFWRCSDPVV</sequence>
<dbReference type="GeneTree" id="ENSGT01030000235442"/>
<reference evidence="2" key="2">
    <citation type="submission" date="2025-09" db="UniProtKB">
        <authorList>
            <consortium name="Ensembl"/>
        </authorList>
    </citation>
    <scope>IDENTIFICATION</scope>
</reference>
<feature type="region of interest" description="Disordered" evidence="1">
    <location>
        <begin position="1"/>
        <end position="29"/>
    </location>
</feature>
<dbReference type="Gene3D" id="1.25.40.10">
    <property type="entry name" value="Tetratricopeptide repeat domain"/>
    <property type="match status" value="1"/>
</dbReference>
<accession>A0A3Q0SE06</accession>
<dbReference type="PROSITE" id="PS50877">
    <property type="entry name" value="GOLOCO"/>
    <property type="match status" value="1"/>
</dbReference>
<proteinExistence type="predicted"/>
<dbReference type="InterPro" id="IPR011990">
    <property type="entry name" value="TPR-like_helical_dom_sf"/>
</dbReference>
<dbReference type="Pfam" id="PF02188">
    <property type="entry name" value="GoLoco"/>
    <property type="match status" value="1"/>
</dbReference>
<evidence type="ECO:0008006" key="4">
    <source>
        <dbReference type="Google" id="ProtNLM"/>
    </source>
</evidence>
<keyword evidence="3" id="KW-1185">Reference proteome</keyword>